<evidence type="ECO:0000313" key="2">
    <source>
        <dbReference type="EMBL" id="AVM51816.1"/>
    </source>
</evidence>
<dbReference type="PROSITE" id="PS51257">
    <property type="entry name" value="PROKAR_LIPOPROTEIN"/>
    <property type="match status" value="1"/>
</dbReference>
<evidence type="ECO:0000313" key="3">
    <source>
        <dbReference type="Proteomes" id="UP000238304"/>
    </source>
</evidence>
<dbReference type="Gene3D" id="1.25.40.390">
    <property type="match status" value="1"/>
</dbReference>
<dbReference type="Proteomes" id="UP000238304">
    <property type="component" value="Chromosome"/>
</dbReference>
<dbReference type="SUPFAM" id="SSF48452">
    <property type="entry name" value="TPR-like"/>
    <property type="match status" value="1"/>
</dbReference>
<dbReference type="RefSeq" id="WP_106040200.1">
    <property type="nucleotide sequence ID" value="NZ_CP027231.1"/>
</dbReference>
<protein>
    <submittedName>
        <fullName evidence="2">SusD/RagB family nutrient-binding outer membrane lipoprotein</fullName>
    </submittedName>
</protein>
<gene>
    <name evidence="2" type="ORF">C4H11_01545</name>
</gene>
<keyword evidence="2" id="KW-0449">Lipoprotein</keyword>
<evidence type="ECO:0000256" key="1">
    <source>
        <dbReference type="SAM" id="MobiDB-lite"/>
    </source>
</evidence>
<keyword evidence="3" id="KW-1185">Reference proteome</keyword>
<dbReference type="InterPro" id="IPR024302">
    <property type="entry name" value="SusD-like"/>
</dbReference>
<dbReference type="Pfam" id="PF12741">
    <property type="entry name" value="SusD-like"/>
    <property type="match status" value="1"/>
</dbReference>
<dbReference type="InterPro" id="IPR011990">
    <property type="entry name" value="TPR-like_helical_dom_sf"/>
</dbReference>
<name>A0ABN5IJK5_9BACE</name>
<reference evidence="2 3" key="1">
    <citation type="submission" date="2018-02" db="EMBL/GenBank/DDBJ databases">
        <authorList>
            <person name="Holder M.E."/>
            <person name="Ajami N.J."/>
            <person name="Petrosino J.F."/>
        </authorList>
    </citation>
    <scope>NUCLEOTIDE SEQUENCE [LARGE SCALE GENOMIC DNA]</scope>
    <source>
        <strain evidence="2 3">ATCC 33285</strain>
    </source>
</reference>
<dbReference type="EMBL" id="CP027231">
    <property type="protein sequence ID" value="AVM51816.1"/>
    <property type="molecule type" value="Genomic_DNA"/>
</dbReference>
<organism evidence="2 3">
    <name type="scientific">Bacteroides zoogleoformans</name>
    <dbReference type="NCBI Taxonomy" id="28119"/>
    <lineage>
        <taxon>Bacteria</taxon>
        <taxon>Pseudomonadati</taxon>
        <taxon>Bacteroidota</taxon>
        <taxon>Bacteroidia</taxon>
        <taxon>Bacteroidales</taxon>
        <taxon>Bacteroidaceae</taxon>
        <taxon>Bacteroides</taxon>
    </lineage>
</organism>
<feature type="region of interest" description="Disordered" evidence="1">
    <location>
        <begin position="414"/>
        <end position="436"/>
    </location>
</feature>
<accession>A0ABN5IJK5</accession>
<feature type="compositionally biased region" description="Basic and acidic residues" evidence="1">
    <location>
        <begin position="423"/>
        <end position="435"/>
    </location>
</feature>
<proteinExistence type="predicted"/>
<sequence>MKTKKILFPLFAAGLLLTTGCTDNFDEYNTDPYAVKPEYMEADLAYMGGSITQMEKSIYFNANNWDWDFQIAQNLCADIFSGFMAPPTPFNGGKHNGNYFLMKGWTSYSFGMYNGGIMAPWKKVKENTLDKKEFTEVYGVALILKVMGMQRSTDCYGPIPYSKYGEGGVSVAYDSQKDIYKQFFTELDEAQKLISDFLQSDRKTAKLLKKWDLIYTSDYEAWMKLANSLRLRLAIRISKVDPAWAKTEGEKALSNAYGVIETKAQSMILPTATMKNPLNILAYAYNDIRMSADMQSILIGLKDPRIAVYFSKATDSNPEINGQYIGIRQGIDYPSKAQREKFSNLGEAWVMDKRNVTPIVLMSDAETYFLRAEALLRGWQPKNASDKVEELYKKGIEASCSYWNVSGGEYINGTTQPTAYTDPSDKKEDGTHNTRFDAQPASTVTVKWDENATQEQKLEKIITQKWIALFPEGQEAWSEFRRTGYPRLFPMVVNLSAGEIDSNIMIRRLPFNQDEYKNNKEEVEKALQLLGGPDTGGTKLWWDTNAGAADGKPNF</sequence>